<dbReference type="Pfam" id="PF09992">
    <property type="entry name" value="NAGPA"/>
    <property type="match status" value="1"/>
</dbReference>
<dbReference type="InterPro" id="IPR018711">
    <property type="entry name" value="NAGPA"/>
</dbReference>
<name>A0ABT3NET7_9GAMM</name>
<keyword evidence="4" id="KW-1185">Reference proteome</keyword>
<evidence type="ECO:0000313" key="4">
    <source>
        <dbReference type="Proteomes" id="UP001209682"/>
    </source>
</evidence>
<feature type="chain" id="PRO_5045721392" evidence="1">
    <location>
        <begin position="29"/>
        <end position="254"/>
    </location>
</feature>
<keyword evidence="3" id="KW-0378">Hydrolase</keyword>
<feature type="domain" description="Phosphodiester glycosidase" evidence="2">
    <location>
        <begin position="82"/>
        <end position="227"/>
    </location>
</feature>
<dbReference type="GO" id="GO:0016798">
    <property type="term" value="F:hydrolase activity, acting on glycosyl bonds"/>
    <property type="evidence" value="ECO:0007669"/>
    <property type="project" value="UniProtKB-KW"/>
</dbReference>
<feature type="signal peptide" evidence="1">
    <location>
        <begin position="1"/>
        <end position="28"/>
    </location>
</feature>
<sequence length="254" mass="28542">MKLLNTWNLPVKAGFLALSLFAVQQAPAKPRSWESEKPIQSAVVEVRDFKNLGLYLYSPQNAPYLTFSRLDAALRKRCRILQFAMNAGMYHADFSPVGLYIENGQQLRGLNKAKHGFGNFFIQPNGVLAWNDQKALIQTTDAFQRNHFKARYATQSGPMLVINGRINANFLQDASSYKIRNGVGIKDQKLYFVISREPVTFYQFASYFKDSLKTDNALYLDGSISSIYSSSLNLHDASPDLGPMLAYSEPSACK</sequence>
<evidence type="ECO:0000256" key="1">
    <source>
        <dbReference type="SAM" id="SignalP"/>
    </source>
</evidence>
<dbReference type="RefSeq" id="WP_131275856.1">
    <property type="nucleotide sequence ID" value="NZ_JAPEQW010000002.1"/>
</dbReference>
<keyword evidence="3" id="KW-0326">Glycosidase</keyword>
<evidence type="ECO:0000259" key="2">
    <source>
        <dbReference type="Pfam" id="PF09992"/>
    </source>
</evidence>
<dbReference type="EMBL" id="JAPEQW010000002">
    <property type="protein sequence ID" value="MCW8038074.1"/>
    <property type="molecule type" value="Genomic_DNA"/>
</dbReference>
<comment type="caution">
    <text evidence="3">The sequence shown here is derived from an EMBL/GenBank/DDBJ whole genome shotgun (WGS) entry which is preliminary data.</text>
</comment>
<gene>
    <name evidence="3" type="ORF">OKC24_02585</name>
</gene>
<reference evidence="3 4" key="1">
    <citation type="submission" date="2022-11" db="EMBL/GenBank/DDBJ databases">
        <title>Acinetobacter entericus sp. nov., isolated from the gut of the plastic-eating larvae of the Coleoptera insect Zophobas atratus.</title>
        <authorList>
            <person name="Dong X."/>
            <person name="Yang Y."/>
        </authorList>
    </citation>
    <scope>NUCLEOTIDE SEQUENCE [LARGE SCALE GENOMIC DNA]</scope>
    <source>
        <strain evidence="3 4">BIT-DXN8</strain>
    </source>
</reference>
<protein>
    <submittedName>
        <fullName evidence="3">Phosphodiester glycosidase family protein</fullName>
    </submittedName>
</protein>
<evidence type="ECO:0000313" key="3">
    <source>
        <dbReference type="EMBL" id="MCW8038074.1"/>
    </source>
</evidence>
<proteinExistence type="predicted"/>
<dbReference type="Proteomes" id="UP001209682">
    <property type="component" value="Unassembled WGS sequence"/>
</dbReference>
<keyword evidence="1" id="KW-0732">Signal</keyword>
<accession>A0ABT3NET7</accession>
<organism evidence="3 4">
    <name type="scientific">Acinetobacter entericus</name>
    <dbReference type="NCBI Taxonomy" id="2989714"/>
    <lineage>
        <taxon>Bacteria</taxon>
        <taxon>Pseudomonadati</taxon>
        <taxon>Pseudomonadota</taxon>
        <taxon>Gammaproteobacteria</taxon>
        <taxon>Moraxellales</taxon>
        <taxon>Moraxellaceae</taxon>
        <taxon>Acinetobacter</taxon>
    </lineage>
</organism>